<dbReference type="Pfam" id="PF00172">
    <property type="entry name" value="Zn_clus"/>
    <property type="match status" value="1"/>
</dbReference>
<evidence type="ECO:0000256" key="4">
    <source>
        <dbReference type="ARBA" id="ARBA00023125"/>
    </source>
</evidence>
<accession>A0ABR3WJS2</accession>
<name>A0ABR3WJS2_9PEZI</name>
<dbReference type="PROSITE" id="PS50048">
    <property type="entry name" value="ZN2_CY6_FUNGAL_2"/>
    <property type="match status" value="1"/>
</dbReference>
<dbReference type="Pfam" id="PF11951">
    <property type="entry name" value="Fungal_trans_2"/>
    <property type="match status" value="1"/>
</dbReference>
<comment type="caution">
    <text evidence="10">The sequence shown here is derived from an EMBL/GenBank/DDBJ whole genome shotgun (WGS) entry which is preliminary data.</text>
</comment>
<dbReference type="PANTHER" id="PTHR37534:SF39">
    <property type="entry name" value="TRANSCRIPTION FACTOR DOMAIN-CONTAINING PROTEIN"/>
    <property type="match status" value="1"/>
</dbReference>
<evidence type="ECO:0000313" key="11">
    <source>
        <dbReference type="Proteomes" id="UP001586593"/>
    </source>
</evidence>
<dbReference type="InterPro" id="IPR021858">
    <property type="entry name" value="Fun_TF"/>
</dbReference>
<keyword evidence="4" id="KW-0238">DNA-binding</keyword>
<dbReference type="PANTHER" id="PTHR37534">
    <property type="entry name" value="TRANSCRIPTIONAL ACTIVATOR PROTEIN UGA3"/>
    <property type="match status" value="1"/>
</dbReference>
<keyword evidence="2" id="KW-0862">Zinc</keyword>
<keyword evidence="3" id="KW-0805">Transcription regulation</keyword>
<evidence type="ECO:0000256" key="6">
    <source>
        <dbReference type="ARBA" id="ARBA00023242"/>
    </source>
</evidence>
<evidence type="ECO:0000313" key="10">
    <source>
        <dbReference type="EMBL" id="KAL1863851.1"/>
    </source>
</evidence>
<organism evidence="10 11">
    <name type="scientific">Phialemonium thermophilum</name>
    <dbReference type="NCBI Taxonomy" id="223376"/>
    <lineage>
        <taxon>Eukaryota</taxon>
        <taxon>Fungi</taxon>
        <taxon>Dikarya</taxon>
        <taxon>Ascomycota</taxon>
        <taxon>Pezizomycotina</taxon>
        <taxon>Sordariomycetes</taxon>
        <taxon>Sordariomycetidae</taxon>
        <taxon>Cephalothecales</taxon>
        <taxon>Cephalothecaceae</taxon>
        <taxon>Phialemonium</taxon>
    </lineage>
</organism>
<keyword evidence="8" id="KW-0472">Membrane</keyword>
<keyword evidence="5" id="KW-0804">Transcription</keyword>
<evidence type="ECO:0000256" key="5">
    <source>
        <dbReference type="ARBA" id="ARBA00023163"/>
    </source>
</evidence>
<comment type="subcellular location">
    <subcellularLocation>
        <location evidence="1">Nucleus</location>
    </subcellularLocation>
</comment>
<feature type="region of interest" description="Disordered" evidence="7">
    <location>
        <begin position="40"/>
        <end position="62"/>
    </location>
</feature>
<keyword evidence="8" id="KW-1133">Transmembrane helix</keyword>
<dbReference type="Gene3D" id="4.10.240.10">
    <property type="entry name" value="Zn(2)-C6 fungal-type DNA-binding domain"/>
    <property type="match status" value="1"/>
</dbReference>
<dbReference type="SMART" id="SM00066">
    <property type="entry name" value="GAL4"/>
    <property type="match status" value="1"/>
</dbReference>
<evidence type="ECO:0000259" key="9">
    <source>
        <dbReference type="PROSITE" id="PS50048"/>
    </source>
</evidence>
<evidence type="ECO:0000256" key="7">
    <source>
        <dbReference type="SAM" id="MobiDB-lite"/>
    </source>
</evidence>
<sequence>MKTRKGCWTCRDRKIHCDGGLPVCQKCVGAQRECRGYEPRLSWPRKDDKKRTMAGPSPPAAVRPPTASRLFFINATYRDVQVYRHLSHRLRPLPSIQYCPAPWAPPQVDVNPPDLVRYFHDAAHHSLVTFDKNTPKLRDILLSMVMPHGTAAGSALLYALLAFSALRRSGLHQQALELKIAALQTLSASAEKGPLPRDEAVRHLATSMLLGSFETLLPSGHSDEWLRYLWGAMDVIQATRLADQPHGSDVCHLLDWFHYHESLSRFSLHLWPGKPVGRQTGPGLPSLSLARHRPAPPSPNPSYAILNLLSEACETLLDPWDPRSRTEDYRDRLRALNERIGDIHTTPQSVSAPDPALAVEVYQTATRIYLVRAAQSSWEPSAGLDDLVERALALPARECTCTHFFPLFIVACEARTDEQRAAILSLIGRAEESKEARNMAWVIHAIQSVWVHQDLHADGDLVVDYLGMISAAIGSSNTLPSFV</sequence>
<feature type="compositionally biased region" description="Basic and acidic residues" evidence="7">
    <location>
        <begin position="40"/>
        <end position="51"/>
    </location>
</feature>
<dbReference type="InterPro" id="IPR001138">
    <property type="entry name" value="Zn2Cys6_DnaBD"/>
</dbReference>
<keyword evidence="6" id="KW-0539">Nucleus</keyword>
<dbReference type="SUPFAM" id="SSF57701">
    <property type="entry name" value="Zn2/Cys6 DNA-binding domain"/>
    <property type="match status" value="1"/>
</dbReference>
<dbReference type="InterPro" id="IPR036864">
    <property type="entry name" value="Zn2-C6_fun-type_DNA-bd_sf"/>
</dbReference>
<feature type="domain" description="Zn(2)-C6 fungal-type" evidence="9">
    <location>
        <begin position="6"/>
        <end position="34"/>
    </location>
</feature>
<dbReference type="CDD" id="cd00067">
    <property type="entry name" value="GAL4"/>
    <property type="match status" value="1"/>
</dbReference>
<evidence type="ECO:0000256" key="8">
    <source>
        <dbReference type="SAM" id="Phobius"/>
    </source>
</evidence>
<protein>
    <recommendedName>
        <fullName evidence="9">Zn(2)-C6 fungal-type domain-containing protein</fullName>
    </recommendedName>
</protein>
<dbReference type="Proteomes" id="UP001586593">
    <property type="component" value="Unassembled WGS sequence"/>
</dbReference>
<proteinExistence type="predicted"/>
<keyword evidence="11" id="KW-1185">Reference proteome</keyword>
<dbReference type="PROSITE" id="PS00463">
    <property type="entry name" value="ZN2_CY6_FUNGAL_1"/>
    <property type="match status" value="1"/>
</dbReference>
<keyword evidence="8" id="KW-0812">Transmembrane</keyword>
<evidence type="ECO:0000256" key="2">
    <source>
        <dbReference type="ARBA" id="ARBA00022833"/>
    </source>
</evidence>
<evidence type="ECO:0000256" key="1">
    <source>
        <dbReference type="ARBA" id="ARBA00004123"/>
    </source>
</evidence>
<evidence type="ECO:0000256" key="3">
    <source>
        <dbReference type="ARBA" id="ARBA00023015"/>
    </source>
</evidence>
<dbReference type="EMBL" id="JAZHXJ010000358">
    <property type="protein sequence ID" value="KAL1863851.1"/>
    <property type="molecule type" value="Genomic_DNA"/>
</dbReference>
<gene>
    <name evidence="10" type="ORF">VTK73DRAFT_6351</name>
</gene>
<feature type="transmembrane region" description="Helical" evidence="8">
    <location>
        <begin position="140"/>
        <end position="166"/>
    </location>
</feature>
<reference evidence="10 11" key="1">
    <citation type="journal article" date="2024" name="Commun. Biol.">
        <title>Comparative genomic analysis of thermophilic fungi reveals convergent evolutionary adaptations and gene losses.</title>
        <authorList>
            <person name="Steindorff A.S."/>
            <person name="Aguilar-Pontes M.V."/>
            <person name="Robinson A.J."/>
            <person name="Andreopoulos B."/>
            <person name="LaButti K."/>
            <person name="Kuo A."/>
            <person name="Mondo S."/>
            <person name="Riley R."/>
            <person name="Otillar R."/>
            <person name="Haridas S."/>
            <person name="Lipzen A."/>
            <person name="Grimwood J."/>
            <person name="Schmutz J."/>
            <person name="Clum A."/>
            <person name="Reid I.D."/>
            <person name="Moisan M.C."/>
            <person name="Butler G."/>
            <person name="Nguyen T.T.M."/>
            <person name="Dewar K."/>
            <person name="Conant G."/>
            <person name="Drula E."/>
            <person name="Henrissat B."/>
            <person name="Hansel C."/>
            <person name="Singer S."/>
            <person name="Hutchinson M.I."/>
            <person name="de Vries R.P."/>
            <person name="Natvig D.O."/>
            <person name="Powell A.J."/>
            <person name="Tsang A."/>
            <person name="Grigoriev I.V."/>
        </authorList>
    </citation>
    <scope>NUCLEOTIDE SEQUENCE [LARGE SCALE GENOMIC DNA]</scope>
    <source>
        <strain evidence="10 11">ATCC 24622</strain>
    </source>
</reference>